<keyword evidence="1" id="KW-0472">Membrane</keyword>
<dbReference type="Gene3D" id="3.55.50.30">
    <property type="match status" value="1"/>
</dbReference>
<evidence type="ECO:0000259" key="3">
    <source>
        <dbReference type="Pfam" id="PF16344"/>
    </source>
</evidence>
<dbReference type="PIRSF" id="PIRSF018266">
    <property type="entry name" value="FecR"/>
    <property type="match status" value="1"/>
</dbReference>
<protein>
    <submittedName>
        <fullName evidence="4">DUF4974 domain-containing protein</fullName>
    </submittedName>
    <submittedName>
        <fullName evidence="5">FecR domain-containing protein</fullName>
    </submittedName>
</protein>
<dbReference type="Proteomes" id="UP001304419">
    <property type="component" value="Chromosome 2"/>
</dbReference>
<evidence type="ECO:0000313" key="7">
    <source>
        <dbReference type="Proteomes" id="UP001304419"/>
    </source>
</evidence>
<dbReference type="Gene3D" id="2.60.120.1440">
    <property type="match status" value="1"/>
</dbReference>
<dbReference type="GO" id="GO:0016989">
    <property type="term" value="F:sigma factor antagonist activity"/>
    <property type="evidence" value="ECO:0007669"/>
    <property type="project" value="TreeGrafter"/>
</dbReference>
<reference evidence="4" key="1">
    <citation type="submission" date="2019-10" db="EMBL/GenBank/DDBJ databases">
        <authorList>
            <person name="Paulsen S."/>
        </authorList>
    </citation>
    <scope>NUCLEOTIDE SEQUENCE</scope>
    <source>
        <strain evidence="4">LMG 19692</strain>
    </source>
</reference>
<dbReference type="InterPro" id="IPR032508">
    <property type="entry name" value="FecR_C"/>
</dbReference>
<organism evidence="4 6">
    <name type="scientific">Pseudoalteromonas maricaloris</name>
    <dbReference type="NCBI Taxonomy" id="184924"/>
    <lineage>
        <taxon>Bacteria</taxon>
        <taxon>Pseudomonadati</taxon>
        <taxon>Pseudomonadota</taxon>
        <taxon>Gammaproteobacteria</taxon>
        <taxon>Alteromonadales</taxon>
        <taxon>Pseudoalteromonadaceae</taxon>
        <taxon>Pseudoalteromonas</taxon>
    </lineage>
</organism>
<dbReference type="AlphaFoldDB" id="A0A8I2H8X5"/>
<proteinExistence type="predicted"/>
<reference evidence="5 7" key="2">
    <citation type="submission" date="2023-10" db="EMBL/GenBank/DDBJ databases">
        <title>To unveil natural product biosynthetic capacity in Pseudoalteromonas.</title>
        <authorList>
            <person name="Wang J."/>
        </authorList>
    </citation>
    <scope>NUCLEOTIDE SEQUENCE [LARGE SCALE GENOMIC DNA]</scope>
    <source>
        <strain evidence="5 7">DSM 15914</strain>
    </source>
</reference>
<feature type="domain" description="Protein FecR C-terminal" evidence="3">
    <location>
        <begin position="276"/>
        <end position="343"/>
    </location>
</feature>
<accession>A0A8I2H8X5</accession>
<evidence type="ECO:0000313" key="5">
    <source>
        <dbReference type="EMBL" id="WOX30674.1"/>
    </source>
</evidence>
<evidence type="ECO:0000256" key="1">
    <source>
        <dbReference type="SAM" id="Phobius"/>
    </source>
</evidence>
<dbReference type="PANTHER" id="PTHR30273:SF2">
    <property type="entry name" value="PROTEIN FECR"/>
    <property type="match status" value="1"/>
</dbReference>
<keyword evidence="1" id="KW-1133">Transmembrane helix</keyword>
<evidence type="ECO:0000313" key="6">
    <source>
        <dbReference type="Proteomes" id="UP000646877"/>
    </source>
</evidence>
<dbReference type="InterPro" id="IPR006860">
    <property type="entry name" value="FecR"/>
</dbReference>
<dbReference type="Proteomes" id="UP000646877">
    <property type="component" value="Unassembled WGS sequence"/>
</dbReference>
<dbReference type="Pfam" id="PF16344">
    <property type="entry name" value="FecR_C"/>
    <property type="match status" value="1"/>
</dbReference>
<evidence type="ECO:0000259" key="2">
    <source>
        <dbReference type="Pfam" id="PF04773"/>
    </source>
</evidence>
<feature type="transmembrane region" description="Helical" evidence="1">
    <location>
        <begin position="100"/>
        <end position="118"/>
    </location>
</feature>
<keyword evidence="1" id="KW-0812">Transmembrane</keyword>
<evidence type="ECO:0000313" key="4">
    <source>
        <dbReference type="EMBL" id="NLR21090.1"/>
    </source>
</evidence>
<dbReference type="RefSeq" id="WP_039496332.1">
    <property type="nucleotide sequence ID" value="NZ_CBCSDF010000017.1"/>
</dbReference>
<dbReference type="EMBL" id="WEIA01000003">
    <property type="protein sequence ID" value="NLR21090.1"/>
    <property type="molecule type" value="Genomic_DNA"/>
</dbReference>
<feature type="domain" description="FecR protein" evidence="2">
    <location>
        <begin position="145"/>
        <end position="234"/>
    </location>
</feature>
<dbReference type="EMBL" id="CP137579">
    <property type="protein sequence ID" value="WOX30674.1"/>
    <property type="molecule type" value="Genomic_DNA"/>
</dbReference>
<dbReference type="InterPro" id="IPR012373">
    <property type="entry name" value="Ferrdict_sens_TM"/>
</dbReference>
<keyword evidence="7" id="KW-1185">Reference proteome</keyword>
<name>A0A8I2H8X5_9GAMM</name>
<dbReference type="PANTHER" id="PTHR30273">
    <property type="entry name" value="PERIPLASMIC SIGNAL SENSOR AND SIGMA FACTOR ACTIVATOR FECR-RELATED"/>
    <property type="match status" value="1"/>
</dbReference>
<dbReference type="Pfam" id="PF04773">
    <property type="entry name" value="FecR"/>
    <property type="match status" value="1"/>
</dbReference>
<sequence>MTPLSDDLAIIEEQAADWLLVLDEQQISPHDSTHYPQPLNVWLAENPLHSDVFNKMLEFWTLSAQLDDDYVTQQLAQLDAQNATAVTDIKPQSKRRAQPWYLAIAATLLLVGLVTFMAPEQPLQQAPVASAKPTPVDTVYSEFFQTKVNEHRTITLDDNSQVDLGANSQLAVRYSNTSRELLLYQGEALFSVSKDKQRPFIVRYQNSQVEALGTVFNVRANPASIRVDVLEGRVAVTQQQAIKLTQGQAVEVTQQGEVTRSKAQGEALTMAWQKGYLVYQNAELGNVLNDVSRYSEIKVKLSDQRLAKLTYNGTFLTTEIGDWLNSLEKIYPITVMQKGEEYTLIAN</sequence>
<gene>
    <name evidence="4" type="ORF">F9Y85_07125</name>
    <name evidence="5" type="ORF">R5H13_22600</name>
</gene>